<protein>
    <submittedName>
        <fullName evidence="5">Swi5-domain-containing protein</fullName>
    </submittedName>
</protein>
<feature type="compositionally biased region" description="Low complexity" evidence="4">
    <location>
        <begin position="278"/>
        <end position="290"/>
    </location>
</feature>
<dbReference type="Proteomes" id="UP000800096">
    <property type="component" value="Unassembled WGS sequence"/>
</dbReference>
<feature type="compositionally biased region" description="Basic and acidic residues" evidence="4">
    <location>
        <begin position="66"/>
        <end position="78"/>
    </location>
</feature>
<feature type="region of interest" description="Disordered" evidence="4">
    <location>
        <begin position="313"/>
        <end position="374"/>
    </location>
</feature>
<name>A0A6A5QKV1_AMPQU</name>
<feature type="compositionally biased region" description="Low complexity" evidence="4">
    <location>
        <begin position="357"/>
        <end position="371"/>
    </location>
</feature>
<dbReference type="GO" id="GO:0010772">
    <property type="term" value="P:meiotic DNA recombinase assembly involved in reciprocal meiotic recombination"/>
    <property type="evidence" value="ECO:0007669"/>
    <property type="project" value="TreeGrafter"/>
</dbReference>
<organism evidence="5 6">
    <name type="scientific">Ampelomyces quisqualis</name>
    <name type="common">Powdery mildew agent</name>
    <dbReference type="NCBI Taxonomy" id="50730"/>
    <lineage>
        <taxon>Eukaryota</taxon>
        <taxon>Fungi</taxon>
        <taxon>Dikarya</taxon>
        <taxon>Ascomycota</taxon>
        <taxon>Pezizomycotina</taxon>
        <taxon>Dothideomycetes</taxon>
        <taxon>Pleosporomycetidae</taxon>
        <taxon>Pleosporales</taxon>
        <taxon>Pleosporineae</taxon>
        <taxon>Phaeosphaeriaceae</taxon>
        <taxon>Ampelomyces</taxon>
    </lineage>
</organism>
<keyword evidence="6" id="KW-1185">Reference proteome</keyword>
<feature type="compositionally biased region" description="Low complexity" evidence="4">
    <location>
        <begin position="313"/>
        <end position="323"/>
    </location>
</feature>
<keyword evidence="2" id="KW-0227">DNA damage</keyword>
<proteinExistence type="inferred from homology"/>
<reference evidence="5" key="1">
    <citation type="journal article" date="2020" name="Stud. Mycol.">
        <title>101 Dothideomycetes genomes: a test case for predicting lifestyles and emergence of pathogens.</title>
        <authorList>
            <person name="Haridas S."/>
            <person name="Albert R."/>
            <person name="Binder M."/>
            <person name="Bloem J."/>
            <person name="Labutti K."/>
            <person name="Salamov A."/>
            <person name="Andreopoulos B."/>
            <person name="Baker S."/>
            <person name="Barry K."/>
            <person name="Bills G."/>
            <person name="Bluhm B."/>
            <person name="Cannon C."/>
            <person name="Castanera R."/>
            <person name="Culley D."/>
            <person name="Daum C."/>
            <person name="Ezra D."/>
            <person name="Gonzalez J."/>
            <person name="Henrissat B."/>
            <person name="Kuo A."/>
            <person name="Liang C."/>
            <person name="Lipzen A."/>
            <person name="Lutzoni F."/>
            <person name="Magnuson J."/>
            <person name="Mondo S."/>
            <person name="Nolan M."/>
            <person name="Ohm R."/>
            <person name="Pangilinan J."/>
            <person name="Park H.-J."/>
            <person name="Ramirez L."/>
            <person name="Alfaro M."/>
            <person name="Sun H."/>
            <person name="Tritt A."/>
            <person name="Yoshinaga Y."/>
            <person name="Zwiers L.-H."/>
            <person name="Turgeon B."/>
            <person name="Goodwin S."/>
            <person name="Spatafora J."/>
            <person name="Crous P."/>
            <person name="Grigoriev I."/>
        </authorList>
    </citation>
    <scope>NUCLEOTIDE SEQUENCE</scope>
    <source>
        <strain evidence="5">HMLAC05119</strain>
    </source>
</reference>
<dbReference type="Gene3D" id="1.20.5.170">
    <property type="match status" value="1"/>
</dbReference>
<dbReference type="GO" id="GO:0000709">
    <property type="term" value="P:meiotic joint molecule formation"/>
    <property type="evidence" value="ECO:0007669"/>
    <property type="project" value="TreeGrafter"/>
</dbReference>
<feature type="compositionally biased region" description="Basic and acidic residues" evidence="4">
    <location>
        <begin position="195"/>
        <end position="206"/>
    </location>
</feature>
<evidence type="ECO:0000256" key="2">
    <source>
        <dbReference type="ARBA" id="ARBA00022763"/>
    </source>
</evidence>
<dbReference type="EMBL" id="ML979136">
    <property type="protein sequence ID" value="KAF1915498.1"/>
    <property type="molecule type" value="Genomic_DNA"/>
</dbReference>
<evidence type="ECO:0000256" key="3">
    <source>
        <dbReference type="ARBA" id="ARBA00023204"/>
    </source>
</evidence>
<dbReference type="GO" id="GO:0032798">
    <property type="term" value="C:Swi5-Sfr1 complex"/>
    <property type="evidence" value="ECO:0007669"/>
    <property type="project" value="TreeGrafter"/>
</dbReference>
<feature type="compositionally biased region" description="Polar residues" evidence="4">
    <location>
        <begin position="108"/>
        <end position="119"/>
    </location>
</feature>
<feature type="compositionally biased region" description="Polar residues" evidence="4">
    <location>
        <begin position="263"/>
        <end position="274"/>
    </location>
</feature>
<evidence type="ECO:0000313" key="5">
    <source>
        <dbReference type="EMBL" id="KAF1915498.1"/>
    </source>
</evidence>
<evidence type="ECO:0000313" key="6">
    <source>
        <dbReference type="Proteomes" id="UP000800096"/>
    </source>
</evidence>
<feature type="compositionally biased region" description="Polar residues" evidence="4">
    <location>
        <begin position="342"/>
        <end position="355"/>
    </location>
</feature>
<dbReference type="OrthoDB" id="255837at2759"/>
<dbReference type="PANTHER" id="PTHR28529:SF2">
    <property type="entry name" value="DNA REPAIR PROTEIN SWI5 HOMOLOG"/>
    <property type="match status" value="1"/>
</dbReference>
<feature type="compositionally biased region" description="Polar residues" evidence="4">
    <location>
        <begin position="324"/>
        <end position="334"/>
    </location>
</feature>
<gene>
    <name evidence="5" type="ORF">BDU57DRAFT_596002</name>
</gene>
<dbReference type="AlphaFoldDB" id="A0A6A5QKV1"/>
<evidence type="ECO:0000256" key="1">
    <source>
        <dbReference type="ARBA" id="ARBA00008060"/>
    </source>
</evidence>
<feature type="compositionally biased region" description="Basic and acidic residues" evidence="4">
    <location>
        <begin position="1"/>
        <end position="11"/>
    </location>
</feature>
<evidence type="ECO:0000256" key="4">
    <source>
        <dbReference type="SAM" id="MobiDB-lite"/>
    </source>
</evidence>
<dbReference type="PANTHER" id="PTHR28529">
    <property type="entry name" value="DNA REPAIR PROTEIN SWI5 HOMOLOG"/>
    <property type="match status" value="1"/>
</dbReference>
<keyword evidence="3" id="KW-0234">DNA repair</keyword>
<feature type="region of interest" description="Disordered" evidence="4">
    <location>
        <begin position="1"/>
        <end position="290"/>
    </location>
</feature>
<accession>A0A6A5QKV1</accession>
<comment type="similarity">
    <text evidence="1">Belongs to the SWI5/SAE3 family.</text>
</comment>
<dbReference type="Pfam" id="PF07061">
    <property type="entry name" value="Swi5"/>
    <property type="match status" value="1"/>
</dbReference>
<dbReference type="InterPro" id="IPR010760">
    <property type="entry name" value="DNA-repair_Swi5"/>
</dbReference>
<sequence>MASSEGKRCIPDSEDEPMTSSPVTVSDGGASDKLCAAARVPLQDTQGAPKESPQHLLAPAKSDANVPDRRFDGLDADRVNASVDVTSASVEHSESVLHSKLVPDPAPGQQNSVPSNIASHDQPPADFEVTSTPDVEFPIPTDNTMHNAELTGQGHQSEATPEHVPPSSSTKCEPTPSPRIGQEQAASQGDLDEPVSSKHEKERSEPQQKSTSSIDDAAYGGMSHAVAKDPGSQAHHEGCDGQNDAGNVVLTQDADGRTYVPDVSTSTNDQSNFETKFDSSSTAAGMDSSSMNIASESQSIMKDDASAPSCSISIVSSTSSPSTDIRQCTGNPSADTAVRAAPSTSEPEPVSTIQFPATGSGASLDSSSGTSPHATAAAETTVVLKTPQEITLADLKAQKATMLASLAGLPAIRVLMEETATSNTDISDVGDEPTEADVMAAANKIVKDHITLLHEYNELKDVGQGLMGLIADQRGVRIVEVQEEFGIEAND</sequence>
<dbReference type="GO" id="GO:0034974">
    <property type="term" value="C:Swi5-Swi2 complex"/>
    <property type="evidence" value="ECO:0007669"/>
    <property type="project" value="TreeGrafter"/>
</dbReference>